<evidence type="ECO:0000256" key="1">
    <source>
        <dbReference type="ARBA" id="ARBA00004651"/>
    </source>
</evidence>
<feature type="domain" description="Type II secretion system protein GspF" evidence="8">
    <location>
        <begin position="76"/>
        <end position="199"/>
    </location>
</feature>
<keyword evidence="4 7" id="KW-0812">Transmembrane</keyword>
<dbReference type="AlphaFoldDB" id="A0A1W1VNA1"/>
<feature type="transmembrane region" description="Helical" evidence="7">
    <location>
        <begin position="229"/>
        <end position="248"/>
    </location>
</feature>
<dbReference type="PANTHER" id="PTHR30012">
    <property type="entry name" value="GENERAL SECRETION PATHWAY PROTEIN"/>
    <property type="match status" value="1"/>
</dbReference>
<dbReference type="Proteomes" id="UP000192731">
    <property type="component" value="Unassembled WGS sequence"/>
</dbReference>
<proteinExistence type="inferred from homology"/>
<feature type="domain" description="Type II secretion system protein GspF" evidence="8">
    <location>
        <begin position="279"/>
        <end position="401"/>
    </location>
</feature>
<reference evidence="9 10" key="1">
    <citation type="submission" date="2017-04" db="EMBL/GenBank/DDBJ databases">
        <authorList>
            <person name="Afonso C.L."/>
            <person name="Miller P.J."/>
            <person name="Scott M.A."/>
            <person name="Spackman E."/>
            <person name="Goraichik I."/>
            <person name="Dimitrov K.M."/>
            <person name="Suarez D.L."/>
            <person name="Swayne D.E."/>
        </authorList>
    </citation>
    <scope>NUCLEOTIDE SEQUENCE [LARGE SCALE GENOMIC DNA]</scope>
    <source>
        <strain evidence="9 10">DSM 11270</strain>
    </source>
</reference>
<dbReference type="STRING" id="656914.SAMN00017405_0258"/>
<dbReference type="Gene3D" id="1.20.81.30">
    <property type="entry name" value="Type II secretion system (T2SS), domain F"/>
    <property type="match status" value="2"/>
</dbReference>
<feature type="transmembrane region" description="Helical" evidence="7">
    <location>
        <begin position="176"/>
        <end position="202"/>
    </location>
</feature>
<gene>
    <name evidence="9" type="ORF">SAMN00017405_0258</name>
</gene>
<keyword evidence="10" id="KW-1185">Reference proteome</keyword>
<dbReference type="Pfam" id="PF00482">
    <property type="entry name" value="T2SSF"/>
    <property type="match status" value="2"/>
</dbReference>
<keyword evidence="5 7" id="KW-1133">Transmembrane helix</keyword>
<dbReference type="EMBL" id="FWWT01000022">
    <property type="protein sequence ID" value="SMB94710.1"/>
    <property type="molecule type" value="Genomic_DNA"/>
</dbReference>
<evidence type="ECO:0000313" key="9">
    <source>
        <dbReference type="EMBL" id="SMB94710.1"/>
    </source>
</evidence>
<dbReference type="GO" id="GO:0005886">
    <property type="term" value="C:plasma membrane"/>
    <property type="evidence" value="ECO:0007669"/>
    <property type="project" value="UniProtKB-SubCell"/>
</dbReference>
<keyword evidence="6 7" id="KW-0472">Membrane</keyword>
<dbReference type="InterPro" id="IPR042094">
    <property type="entry name" value="T2SS_GspF_sf"/>
</dbReference>
<dbReference type="InterPro" id="IPR018076">
    <property type="entry name" value="T2SS_GspF_dom"/>
</dbReference>
<evidence type="ECO:0000256" key="4">
    <source>
        <dbReference type="ARBA" id="ARBA00022692"/>
    </source>
</evidence>
<dbReference type="InterPro" id="IPR003004">
    <property type="entry name" value="GspF/PilC"/>
</dbReference>
<name>A0A1W1VNA1_DESTI</name>
<protein>
    <submittedName>
        <fullName evidence="9">Type IV pilus assembly protein PilC</fullName>
    </submittedName>
</protein>
<evidence type="ECO:0000256" key="3">
    <source>
        <dbReference type="ARBA" id="ARBA00022475"/>
    </source>
</evidence>
<evidence type="ECO:0000256" key="7">
    <source>
        <dbReference type="SAM" id="Phobius"/>
    </source>
</evidence>
<evidence type="ECO:0000256" key="2">
    <source>
        <dbReference type="ARBA" id="ARBA00005745"/>
    </source>
</evidence>
<dbReference type="PRINTS" id="PR00812">
    <property type="entry name" value="BCTERIALGSPF"/>
</dbReference>
<sequence length="412" mass="46674">MRMLNFNYKARDKYGNLTRGTIKGNDKNNAVLQLQKLELFIIEIKNVKGTFSFRNLNVNLNFLNSEQLKLKELEVFCRQLAFLLSSGIPILKALEIIINNKTSKRIHKFTKNLINHLHLGLSLGDACALESKKVPLIMTNLITAGEVGGFLDVSLERLADHFEKEIKTRNTIKTALTYPIIIFLISILALNIIFIFVIPIFANILGNIDANLPLGTILVLKLSLILRKYWAVIWILMFSVIFLIYYFVKSIKGKKFLEHLILKTPFLNEFSQKIITTRFCHILAKLLNSGVVLLKALEIGEKTINHTLFKKEIILAQEKIQKGVNLYESLKTSKCIHPLGLQMIAIGESSGELDELLFKVGTKFDQEIDYTAERLPKLIEPILLVILGVIVGTIIIGVLMPMFSAINHLGDY</sequence>
<evidence type="ECO:0000256" key="6">
    <source>
        <dbReference type="ARBA" id="ARBA00023136"/>
    </source>
</evidence>
<feature type="transmembrane region" description="Helical" evidence="7">
    <location>
        <begin position="382"/>
        <end position="406"/>
    </location>
</feature>
<evidence type="ECO:0000313" key="10">
    <source>
        <dbReference type="Proteomes" id="UP000192731"/>
    </source>
</evidence>
<evidence type="ECO:0000256" key="5">
    <source>
        <dbReference type="ARBA" id="ARBA00022989"/>
    </source>
</evidence>
<comment type="subcellular location">
    <subcellularLocation>
        <location evidence="1">Cell membrane</location>
        <topology evidence="1">Multi-pass membrane protein</topology>
    </subcellularLocation>
</comment>
<evidence type="ECO:0000259" key="8">
    <source>
        <dbReference type="Pfam" id="PF00482"/>
    </source>
</evidence>
<dbReference type="PANTHER" id="PTHR30012:SF0">
    <property type="entry name" value="TYPE II SECRETION SYSTEM PROTEIN F-RELATED"/>
    <property type="match status" value="1"/>
</dbReference>
<comment type="similarity">
    <text evidence="2">Belongs to the GSP F family.</text>
</comment>
<accession>A0A1W1VNA1</accession>
<organism evidence="9 10">
    <name type="scientific">Desulfonispora thiosulfatigenes DSM 11270</name>
    <dbReference type="NCBI Taxonomy" id="656914"/>
    <lineage>
        <taxon>Bacteria</taxon>
        <taxon>Bacillati</taxon>
        <taxon>Bacillota</taxon>
        <taxon>Clostridia</taxon>
        <taxon>Eubacteriales</taxon>
        <taxon>Peptococcaceae</taxon>
        <taxon>Desulfonispora</taxon>
    </lineage>
</organism>
<keyword evidence="3" id="KW-1003">Cell membrane</keyword>